<organism evidence="2 3">
    <name type="scientific">Mucilaginibacter pankratovii</name>
    <dbReference type="NCBI Taxonomy" id="2772110"/>
    <lineage>
        <taxon>Bacteria</taxon>
        <taxon>Pseudomonadati</taxon>
        <taxon>Bacteroidota</taxon>
        <taxon>Sphingobacteriia</taxon>
        <taxon>Sphingobacteriales</taxon>
        <taxon>Sphingobacteriaceae</taxon>
        <taxon>Mucilaginibacter</taxon>
    </lineage>
</organism>
<evidence type="ECO:0008006" key="4">
    <source>
        <dbReference type="Google" id="ProtNLM"/>
    </source>
</evidence>
<gene>
    <name evidence="2" type="ORF">IDJ77_07315</name>
</gene>
<accession>A0ABR7WMS8</accession>
<keyword evidence="1" id="KW-0812">Transmembrane</keyword>
<name>A0ABR7WMS8_9SPHI</name>
<proteinExistence type="predicted"/>
<comment type="caution">
    <text evidence="2">The sequence shown here is derived from an EMBL/GenBank/DDBJ whole genome shotgun (WGS) entry which is preliminary data.</text>
</comment>
<feature type="transmembrane region" description="Helical" evidence="1">
    <location>
        <begin position="199"/>
        <end position="216"/>
    </location>
</feature>
<keyword evidence="1" id="KW-1133">Transmembrane helix</keyword>
<keyword evidence="3" id="KW-1185">Reference proteome</keyword>
<feature type="transmembrane region" description="Helical" evidence="1">
    <location>
        <begin position="149"/>
        <end position="173"/>
    </location>
</feature>
<evidence type="ECO:0000256" key="1">
    <source>
        <dbReference type="SAM" id="Phobius"/>
    </source>
</evidence>
<dbReference type="RefSeq" id="WP_191188284.1">
    <property type="nucleotide sequence ID" value="NZ_JACWMY010000003.1"/>
</dbReference>
<keyword evidence="1" id="KW-0472">Membrane</keyword>
<dbReference type="EMBL" id="JACWMY010000003">
    <property type="protein sequence ID" value="MBD1363614.1"/>
    <property type="molecule type" value="Genomic_DNA"/>
</dbReference>
<dbReference type="Proteomes" id="UP000606600">
    <property type="component" value="Unassembled WGS sequence"/>
</dbReference>
<evidence type="ECO:0000313" key="2">
    <source>
        <dbReference type="EMBL" id="MBD1363614.1"/>
    </source>
</evidence>
<protein>
    <recommendedName>
        <fullName evidence="4">DUF2007 domain-containing protein</fullName>
    </recommendedName>
</protein>
<reference evidence="2 3" key="1">
    <citation type="submission" date="2020-09" db="EMBL/GenBank/DDBJ databases">
        <title>Novel species of Mucilaginibacter isolated from a glacier on the Tibetan Plateau.</title>
        <authorList>
            <person name="Liu Q."/>
            <person name="Xin Y.-H."/>
        </authorList>
    </citation>
    <scope>NUCLEOTIDE SEQUENCE [LARGE SCALE GENOMIC DNA]</scope>
    <source>
        <strain evidence="2 3">ZT4R22</strain>
    </source>
</reference>
<evidence type="ECO:0000313" key="3">
    <source>
        <dbReference type="Proteomes" id="UP000606600"/>
    </source>
</evidence>
<sequence length="219" mass="24559">MADELITYQKFNDAALADALVDILEKHDIAYEVEQATASANPLLALNNELNIEYIVKIAPEDFLPADVAVSNEEQTGIADVEPEHYLFAFTNEELLDLIAKRNEWSAFDYQLAQQILKERGVELSEEKISELVDGRIAELKQPEPPQTVWIVLGYACAVFGGLLGLFIGWHLANHKKTLPNGEQVFGYTEADRAHGRRIFYLAIAGLLVAIFMRINRSL</sequence>